<dbReference type="PROSITE" id="PS50102">
    <property type="entry name" value="RRM"/>
    <property type="match status" value="3"/>
</dbReference>
<dbReference type="SUPFAM" id="SSF54928">
    <property type="entry name" value="RNA-binding domain, RBD"/>
    <property type="match status" value="2"/>
</dbReference>
<evidence type="ECO:0008006" key="15">
    <source>
        <dbReference type="Google" id="ProtNLM"/>
    </source>
</evidence>
<evidence type="ECO:0000256" key="2">
    <source>
        <dbReference type="ARBA" id="ARBA00004496"/>
    </source>
</evidence>
<dbReference type="CDD" id="cd12379">
    <property type="entry name" value="RRM2_I_PABPs"/>
    <property type="match status" value="1"/>
</dbReference>
<evidence type="ECO:0000256" key="4">
    <source>
        <dbReference type="ARBA" id="ARBA00022490"/>
    </source>
</evidence>
<dbReference type="InterPro" id="IPR045305">
    <property type="entry name" value="RRM2_I_PABPs"/>
</dbReference>
<dbReference type="SMART" id="SM00517">
    <property type="entry name" value="PolyA"/>
    <property type="match status" value="1"/>
</dbReference>
<dbReference type="InterPro" id="IPR003954">
    <property type="entry name" value="RRM_euk-type"/>
</dbReference>
<accession>A0ABD3SMM6</accession>
<comment type="subcellular location">
    <subcellularLocation>
        <location evidence="2">Cytoplasm</location>
    </subcellularLocation>
    <subcellularLocation>
        <location evidence="1">Nucleus</location>
    </subcellularLocation>
</comment>
<evidence type="ECO:0000256" key="9">
    <source>
        <dbReference type="PROSITE-ProRule" id="PRU00176"/>
    </source>
</evidence>
<keyword evidence="6 9" id="KW-0694">RNA-binding</keyword>
<feature type="domain" description="PABC" evidence="12">
    <location>
        <begin position="466"/>
        <end position="543"/>
    </location>
</feature>
<feature type="domain" description="RRM" evidence="11">
    <location>
        <begin position="8"/>
        <end position="86"/>
    </location>
</feature>
<dbReference type="InterPro" id="IPR012677">
    <property type="entry name" value="Nucleotide-bd_a/b_plait_sf"/>
</dbReference>
<dbReference type="Proteomes" id="UP001634393">
    <property type="component" value="Unassembled WGS sequence"/>
</dbReference>
<evidence type="ECO:0000256" key="5">
    <source>
        <dbReference type="ARBA" id="ARBA00022737"/>
    </source>
</evidence>
<evidence type="ECO:0000256" key="10">
    <source>
        <dbReference type="SAM" id="MobiDB-lite"/>
    </source>
</evidence>
<sequence length="563" mass="62214">MAMIPTLASLYVGDLHQDVTDGMLFNAFSEFNTIASVRICRDFSTDRSLGYGYVNFMSPQDAIRAIDVKNHSTLNGKVIRVMWSHRDPDARRSGVGNVFVKNLSDSVDNMKLQEMFQNFGNILSCKVATSDDGKSKGYGFIQFESGNSANAAIEKLNGSTVEGKRLYVGKFVRKCDRAIPDHEAKYTNLYMKNLDTDVSEEVLKDKFSPYGKIVSLVISKDENGVSKGFGFVNFESPNDAKQAVEALNGSQLGSKVLYVARAQKKSEREEMLRRRFEEKKREQILKYQAANVYVKNIADDPLYVAIAQRKEERKAQLQLQYAQRLTGLAGTVIPGGYSPLYYPAPSFAPHIPAQPGMIYQSMGVRPGWRGNGFGNPYGTAVQPSPVHLVPNIIPRYQRQYRGRINNHVLPQAGGPTYAPPSQQHRTHSVAASKDSSNQQRSHVKYVPSGRSHEINKGSAVVQTGEGSDMLSSLLSAAPPQQQKRILGDRLYPLVAQLKTDSATKITGMLLEMDNSELLLLLDSPESLAAKVEEAFEVLQVSKGKVTNQDSLHPKLLSSGVVVN</sequence>
<evidence type="ECO:0000256" key="3">
    <source>
        <dbReference type="ARBA" id="ARBA00008557"/>
    </source>
</evidence>
<keyword evidence="14" id="KW-1185">Reference proteome</keyword>
<dbReference type="GO" id="GO:0003723">
    <property type="term" value="F:RNA binding"/>
    <property type="evidence" value="ECO:0007669"/>
    <property type="project" value="UniProtKB-UniRule"/>
</dbReference>
<dbReference type="InterPro" id="IPR002004">
    <property type="entry name" value="PABP_HYD_C"/>
</dbReference>
<evidence type="ECO:0000259" key="11">
    <source>
        <dbReference type="PROSITE" id="PS50102"/>
    </source>
</evidence>
<feature type="region of interest" description="Disordered" evidence="10">
    <location>
        <begin position="407"/>
        <end position="454"/>
    </location>
</feature>
<dbReference type="InterPro" id="IPR000504">
    <property type="entry name" value="RRM_dom"/>
</dbReference>
<dbReference type="CDD" id="cd12380">
    <property type="entry name" value="RRM3_I_PABPs"/>
    <property type="match status" value="1"/>
</dbReference>
<dbReference type="InterPro" id="IPR035979">
    <property type="entry name" value="RBD_domain_sf"/>
</dbReference>
<organism evidence="13 14">
    <name type="scientific">Penstemon smallii</name>
    <dbReference type="NCBI Taxonomy" id="265156"/>
    <lineage>
        <taxon>Eukaryota</taxon>
        <taxon>Viridiplantae</taxon>
        <taxon>Streptophyta</taxon>
        <taxon>Embryophyta</taxon>
        <taxon>Tracheophyta</taxon>
        <taxon>Spermatophyta</taxon>
        <taxon>Magnoliopsida</taxon>
        <taxon>eudicotyledons</taxon>
        <taxon>Gunneridae</taxon>
        <taxon>Pentapetalae</taxon>
        <taxon>asterids</taxon>
        <taxon>lamiids</taxon>
        <taxon>Lamiales</taxon>
        <taxon>Plantaginaceae</taxon>
        <taxon>Cheloneae</taxon>
        <taxon>Penstemon</taxon>
    </lineage>
</organism>
<feature type="domain" description="RRM" evidence="11">
    <location>
        <begin position="187"/>
        <end position="264"/>
    </location>
</feature>
<evidence type="ECO:0000256" key="6">
    <source>
        <dbReference type="ARBA" id="ARBA00022884"/>
    </source>
</evidence>
<gene>
    <name evidence="13" type="ORF">ACJIZ3_021856</name>
</gene>
<comment type="caution">
    <text evidence="13">The sequence shown here is derived from an EMBL/GenBank/DDBJ whole genome shotgun (WGS) entry which is preliminary data.</text>
</comment>
<keyword evidence="7" id="KW-0539">Nucleus</keyword>
<dbReference type="GO" id="GO:0005737">
    <property type="term" value="C:cytoplasm"/>
    <property type="evidence" value="ECO:0007669"/>
    <property type="project" value="UniProtKB-SubCell"/>
</dbReference>
<dbReference type="FunFam" id="3.30.70.330:FF:000782">
    <property type="entry name" value="Polyadenylate-binding protein"/>
    <property type="match status" value="1"/>
</dbReference>
<name>A0ABD3SMM6_9LAMI</name>
<dbReference type="PANTHER" id="PTHR24012">
    <property type="entry name" value="RNA BINDING PROTEIN"/>
    <property type="match status" value="1"/>
</dbReference>
<dbReference type="EMBL" id="JBJXBP010000006">
    <property type="protein sequence ID" value="KAL3825827.1"/>
    <property type="molecule type" value="Genomic_DNA"/>
</dbReference>
<reference evidence="13 14" key="1">
    <citation type="submission" date="2024-12" db="EMBL/GenBank/DDBJ databases">
        <title>The unique morphological basis and parallel evolutionary history of personate flowers in Penstemon.</title>
        <authorList>
            <person name="Depatie T.H."/>
            <person name="Wessinger C.A."/>
        </authorList>
    </citation>
    <scope>NUCLEOTIDE SEQUENCE [LARGE SCALE GENOMIC DNA]</scope>
    <source>
        <strain evidence="13">WTNN_2</strain>
        <tissue evidence="13">Leaf</tissue>
    </source>
</reference>
<evidence type="ECO:0000256" key="7">
    <source>
        <dbReference type="ARBA" id="ARBA00023242"/>
    </source>
</evidence>
<dbReference type="GO" id="GO:0005634">
    <property type="term" value="C:nucleus"/>
    <property type="evidence" value="ECO:0007669"/>
    <property type="project" value="UniProtKB-SubCell"/>
</dbReference>
<protein>
    <recommendedName>
        <fullName evidence="15">PABP</fullName>
    </recommendedName>
</protein>
<dbReference type="SUPFAM" id="SSF63570">
    <property type="entry name" value="PABC (PABP) domain"/>
    <property type="match status" value="1"/>
</dbReference>
<dbReference type="AlphaFoldDB" id="A0ABD3SMM6"/>
<dbReference type="Gene3D" id="1.10.1900.10">
    <property type="entry name" value="c-terminal domain of poly(a) binding protein"/>
    <property type="match status" value="1"/>
</dbReference>
<dbReference type="SMART" id="SM00360">
    <property type="entry name" value="RRM"/>
    <property type="match status" value="3"/>
</dbReference>
<dbReference type="PROSITE" id="PS51309">
    <property type="entry name" value="PABC"/>
    <property type="match status" value="1"/>
</dbReference>
<dbReference type="SMART" id="SM00361">
    <property type="entry name" value="RRM_1"/>
    <property type="match status" value="3"/>
</dbReference>
<keyword evidence="5" id="KW-0677">Repeat</keyword>
<keyword evidence="4" id="KW-0963">Cytoplasm</keyword>
<evidence type="ECO:0000313" key="13">
    <source>
        <dbReference type="EMBL" id="KAL3825827.1"/>
    </source>
</evidence>
<dbReference type="Pfam" id="PF00658">
    <property type="entry name" value="MLLE"/>
    <property type="match status" value="1"/>
</dbReference>
<dbReference type="Gene3D" id="3.30.70.330">
    <property type="match status" value="3"/>
</dbReference>
<dbReference type="InterPro" id="IPR036053">
    <property type="entry name" value="PABP-dom"/>
</dbReference>
<evidence type="ECO:0000256" key="1">
    <source>
        <dbReference type="ARBA" id="ARBA00004123"/>
    </source>
</evidence>
<dbReference type="Pfam" id="PF00076">
    <property type="entry name" value="RRM_1"/>
    <property type="match status" value="3"/>
</dbReference>
<evidence type="ECO:0000256" key="8">
    <source>
        <dbReference type="ARBA" id="ARBA00054110"/>
    </source>
</evidence>
<comment type="similarity">
    <text evidence="3">Belongs to the polyadenylate-binding protein type-1 family.</text>
</comment>
<evidence type="ECO:0000259" key="12">
    <source>
        <dbReference type="PROSITE" id="PS51309"/>
    </source>
</evidence>
<feature type="domain" description="RRM" evidence="11">
    <location>
        <begin position="96"/>
        <end position="173"/>
    </location>
</feature>
<evidence type="ECO:0000313" key="14">
    <source>
        <dbReference type="Proteomes" id="UP001634393"/>
    </source>
</evidence>
<comment type="function">
    <text evidence="8">Binds the poly(A) tail of mRNA. Appears to be an important mediator of the multiple roles of the poly(A) tail in mRNA biogenesis, stability and translation.</text>
</comment>
<proteinExistence type="inferred from homology"/>
<dbReference type="FunFam" id="3.30.70.330:FF:000500">
    <property type="entry name" value="Polyadenylate-binding protein"/>
    <property type="match status" value="1"/>
</dbReference>
<dbReference type="FunFam" id="3.30.70.330:FF:000003">
    <property type="entry name" value="Polyadenylate-binding protein"/>
    <property type="match status" value="1"/>
</dbReference>